<protein>
    <recommendedName>
        <fullName evidence="4">Fungal N-terminal domain-containing protein</fullName>
    </recommendedName>
</protein>
<dbReference type="OrthoDB" id="5365701at2759"/>
<name>A0A6A5Z723_9PLEO</name>
<dbReference type="EMBL" id="ML977324">
    <property type="protein sequence ID" value="KAF2114853.1"/>
    <property type="molecule type" value="Genomic_DNA"/>
</dbReference>
<organism evidence="2 3">
    <name type="scientific">Lophiotrema nucula</name>
    <dbReference type="NCBI Taxonomy" id="690887"/>
    <lineage>
        <taxon>Eukaryota</taxon>
        <taxon>Fungi</taxon>
        <taxon>Dikarya</taxon>
        <taxon>Ascomycota</taxon>
        <taxon>Pezizomycotina</taxon>
        <taxon>Dothideomycetes</taxon>
        <taxon>Pleosporomycetidae</taxon>
        <taxon>Pleosporales</taxon>
        <taxon>Lophiotremataceae</taxon>
        <taxon>Lophiotrema</taxon>
    </lineage>
</organism>
<dbReference type="Proteomes" id="UP000799770">
    <property type="component" value="Unassembled WGS sequence"/>
</dbReference>
<feature type="region of interest" description="Disordered" evidence="1">
    <location>
        <begin position="233"/>
        <end position="253"/>
    </location>
</feature>
<reference evidence="2" key="1">
    <citation type="journal article" date="2020" name="Stud. Mycol.">
        <title>101 Dothideomycetes genomes: a test case for predicting lifestyles and emergence of pathogens.</title>
        <authorList>
            <person name="Haridas S."/>
            <person name="Albert R."/>
            <person name="Binder M."/>
            <person name="Bloem J."/>
            <person name="Labutti K."/>
            <person name="Salamov A."/>
            <person name="Andreopoulos B."/>
            <person name="Baker S."/>
            <person name="Barry K."/>
            <person name="Bills G."/>
            <person name="Bluhm B."/>
            <person name="Cannon C."/>
            <person name="Castanera R."/>
            <person name="Culley D."/>
            <person name="Daum C."/>
            <person name="Ezra D."/>
            <person name="Gonzalez J."/>
            <person name="Henrissat B."/>
            <person name="Kuo A."/>
            <person name="Liang C."/>
            <person name="Lipzen A."/>
            <person name="Lutzoni F."/>
            <person name="Magnuson J."/>
            <person name="Mondo S."/>
            <person name="Nolan M."/>
            <person name="Ohm R."/>
            <person name="Pangilinan J."/>
            <person name="Park H.-J."/>
            <person name="Ramirez L."/>
            <person name="Alfaro M."/>
            <person name="Sun H."/>
            <person name="Tritt A."/>
            <person name="Yoshinaga Y."/>
            <person name="Zwiers L.-H."/>
            <person name="Turgeon B."/>
            <person name="Goodwin S."/>
            <person name="Spatafora J."/>
            <person name="Crous P."/>
            <person name="Grigoriev I."/>
        </authorList>
    </citation>
    <scope>NUCLEOTIDE SEQUENCE</scope>
    <source>
        <strain evidence="2">CBS 627.86</strain>
    </source>
</reference>
<evidence type="ECO:0000313" key="3">
    <source>
        <dbReference type="Proteomes" id="UP000799770"/>
    </source>
</evidence>
<evidence type="ECO:0008006" key="4">
    <source>
        <dbReference type="Google" id="ProtNLM"/>
    </source>
</evidence>
<gene>
    <name evidence="2" type="ORF">BDV96DRAFT_646722</name>
</gene>
<dbReference type="AlphaFoldDB" id="A0A6A5Z723"/>
<evidence type="ECO:0000256" key="1">
    <source>
        <dbReference type="SAM" id="MobiDB-lite"/>
    </source>
</evidence>
<proteinExistence type="predicted"/>
<accession>A0A6A5Z723</accession>
<sequence length="523" mass="58779">MDPISIVAGVAGVIFTCLKITKALNSIRPDYLEASATIAAICSESSLVSASLSQIQALLLQKTGTISEYLENRPDLAATLDTALTGCTVVFACLEEEVARLRPETCRDEDERSLAQRVKTFWKAGAMKELLESVRGQQGAITLLIQILQMESLSEIQRTVEDNTALLQSVVQRTHSLRSLNPHITSRVPRSILARSGSESMHYVDDASTVGATEFEFDDELVNAQVYRRALEGPQDKRSTLQAREPGISPTSPDLIYQREVQADHELEQCEELLRADSLFSFDEAPDNFWSTSPDLKLEDRFCQFQLPDVLTYKGDSASSQSSTAPEQEIPLLPFQTEPQVVRVPLVTLLAEDLAPANGSHKTETAYIPDDLYSVPSEPSVVEDNFNLHLIAEHNRLVEADMGPKLQPQILQQEFAPEEIVLSPQYTTVPLIQYVPSKSVATLPSAMKRKSTGPQRFLKVMNYKKKKTVSFQLPEDERAAIEERLQFERRMLEERRMSWERRRRRRSIPLGLSVRGEKNLDEF</sequence>
<keyword evidence="3" id="KW-1185">Reference proteome</keyword>
<evidence type="ECO:0000313" key="2">
    <source>
        <dbReference type="EMBL" id="KAF2114853.1"/>
    </source>
</evidence>